<protein>
    <submittedName>
        <fullName evidence="1">745_t:CDS:1</fullName>
    </submittedName>
</protein>
<dbReference type="EMBL" id="CAJVPM010004980">
    <property type="protein sequence ID" value="CAG8519111.1"/>
    <property type="molecule type" value="Genomic_DNA"/>
</dbReference>
<organism evidence="1 2">
    <name type="scientific">Scutellospora calospora</name>
    <dbReference type="NCBI Taxonomy" id="85575"/>
    <lineage>
        <taxon>Eukaryota</taxon>
        <taxon>Fungi</taxon>
        <taxon>Fungi incertae sedis</taxon>
        <taxon>Mucoromycota</taxon>
        <taxon>Glomeromycotina</taxon>
        <taxon>Glomeromycetes</taxon>
        <taxon>Diversisporales</taxon>
        <taxon>Gigasporaceae</taxon>
        <taxon>Scutellospora</taxon>
    </lineage>
</organism>
<proteinExistence type="predicted"/>
<accession>A0ACA9LA22</accession>
<evidence type="ECO:0000313" key="2">
    <source>
        <dbReference type="Proteomes" id="UP000789860"/>
    </source>
</evidence>
<gene>
    <name evidence="1" type="ORF">SCALOS_LOCUS3994</name>
</gene>
<keyword evidence="2" id="KW-1185">Reference proteome</keyword>
<sequence>MAPTDLVDISTACTRRGSISTVGVVVDKLDVYRTKGSSSCVTFTIKDAHFDTPSWSGSLKIKYFNDNEHFLPEIRLNDVVLLRNIRGKPTGVASQHDTVPWAIFRPGLDPNSSPAITSGPVPFELKAVEKRFAISLLDRFVVDDYSASAPQQTRRSAASRQPSQAAQSSQVIQTSMPAPKWGGLPFHLIQDVQPNNLAQLLGQVVKLNTWDNERCLLYLTDYTTNTGLMDIKKEGGDEQGPEGDEYNYMARKKKDWPGPWGQLTIQVAVWEPHASFVRERVKAGDLVLLTYVRIKAGRFEGGIEAAVHEDKKYPEKIHVRLVSPNYDERTRELLEHPERRGSKDSHSGDLTNQEKPAHAPSTIFYQANHTSTISPALEDFAVKVPVKRIANYGDRDQEIDSTPRMEWQWRFCLLVEGTERLVSKSEVRKQMKIYVSGGDGEHLLNLDATDPERLAELREKLFLLWGDLEEKKQAQATDQISAWEPVKSSSMGPSSHAVNQTVSAGNDDSPCSGQLFILREGLSDSTKTNITTILNLCHFDDVGVNTVSHRLEATAVSAEAGLFPGFALRATVAVDTLRVVAFQAKAARRHAGDSGEDVEFLAGQLAIVIVRLRSSRGMLLKSRRSTRCPYLFRSTVLGAVEPASLERTTCWKSGGSALLVLGVQADRGTPTPE</sequence>
<dbReference type="Proteomes" id="UP000789860">
    <property type="component" value="Unassembled WGS sequence"/>
</dbReference>
<reference evidence="1" key="1">
    <citation type="submission" date="2021-06" db="EMBL/GenBank/DDBJ databases">
        <authorList>
            <person name="Kallberg Y."/>
            <person name="Tangrot J."/>
            <person name="Rosling A."/>
        </authorList>
    </citation>
    <scope>NUCLEOTIDE SEQUENCE</scope>
    <source>
        <strain evidence="1">AU212A</strain>
    </source>
</reference>
<evidence type="ECO:0000313" key="1">
    <source>
        <dbReference type="EMBL" id="CAG8519111.1"/>
    </source>
</evidence>
<comment type="caution">
    <text evidence="1">The sequence shown here is derived from an EMBL/GenBank/DDBJ whole genome shotgun (WGS) entry which is preliminary data.</text>
</comment>
<name>A0ACA9LA22_9GLOM</name>